<feature type="domain" description="Acyl-CoA oxidase/dehydrogenase middle" evidence="8">
    <location>
        <begin position="121"/>
        <end position="216"/>
    </location>
</feature>
<dbReference type="EMBL" id="JWYV01000015">
    <property type="protein sequence ID" value="KKC98815.1"/>
    <property type="molecule type" value="Genomic_DNA"/>
</dbReference>
<evidence type="ECO:0000256" key="3">
    <source>
        <dbReference type="ARBA" id="ARBA00022630"/>
    </source>
</evidence>
<dbReference type="PANTHER" id="PTHR43884">
    <property type="entry name" value="ACYL-COA DEHYDROGENASE"/>
    <property type="match status" value="1"/>
</dbReference>
<keyword evidence="3 6" id="KW-0285">Flavoprotein</keyword>
<dbReference type="GO" id="GO:0050660">
    <property type="term" value="F:flavin adenine dinucleotide binding"/>
    <property type="evidence" value="ECO:0007669"/>
    <property type="project" value="InterPro"/>
</dbReference>
<dbReference type="PATRIC" id="fig|265726.11.peg.1419"/>
<evidence type="ECO:0000313" key="11">
    <source>
        <dbReference type="Proteomes" id="UP000033633"/>
    </source>
</evidence>
<dbReference type="InterPro" id="IPR009075">
    <property type="entry name" value="AcylCo_DH/oxidase_C"/>
</dbReference>
<dbReference type="InterPro" id="IPR046373">
    <property type="entry name" value="Acyl-CoA_Oxase/DH_mid-dom_sf"/>
</dbReference>
<dbReference type="STRING" id="265726.KY46_15850"/>
<evidence type="ECO:0000313" key="10">
    <source>
        <dbReference type="EMBL" id="KKC98815.1"/>
    </source>
</evidence>
<dbReference type="InterPro" id="IPR006089">
    <property type="entry name" value="Acyl-CoA_DH_CS"/>
</dbReference>
<dbReference type="SUPFAM" id="SSF56645">
    <property type="entry name" value="Acyl-CoA dehydrogenase NM domain-like"/>
    <property type="match status" value="1"/>
</dbReference>
<dbReference type="Pfam" id="PF02770">
    <property type="entry name" value="Acyl-CoA_dh_M"/>
    <property type="match status" value="1"/>
</dbReference>
<organism evidence="10 11">
    <name type="scientific">Photobacterium halotolerans</name>
    <dbReference type="NCBI Taxonomy" id="265726"/>
    <lineage>
        <taxon>Bacteria</taxon>
        <taxon>Pseudomonadati</taxon>
        <taxon>Pseudomonadota</taxon>
        <taxon>Gammaproteobacteria</taxon>
        <taxon>Vibrionales</taxon>
        <taxon>Vibrionaceae</taxon>
        <taxon>Photobacterium</taxon>
    </lineage>
</organism>
<dbReference type="InterPro" id="IPR009100">
    <property type="entry name" value="AcylCoA_DH/oxidase_NM_dom_sf"/>
</dbReference>
<comment type="cofactor">
    <cofactor evidence="1 6">
        <name>FAD</name>
        <dbReference type="ChEBI" id="CHEBI:57692"/>
    </cofactor>
</comment>
<evidence type="ECO:0000256" key="4">
    <source>
        <dbReference type="ARBA" id="ARBA00022827"/>
    </source>
</evidence>
<evidence type="ECO:0000259" key="7">
    <source>
        <dbReference type="Pfam" id="PF00441"/>
    </source>
</evidence>
<feature type="domain" description="Acyl-CoA dehydrogenase/oxidase C-terminal" evidence="7">
    <location>
        <begin position="230"/>
        <end position="376"/>
    </location>
</feature>
<dbReference type="InterPro" id="IPR037069">
    <property type="entry name" value="AcylCoA_DH/ox_N_sf"/>
</dbReference>
<evidence type="ECO:0000259" key="8">
    <source>
        <dbReference type="Pfam" id="PF02770"/>
    </source>
</evidence>
<keyword evidence="11" id="KW-1185">Reference proteome</keyword>
<dbReference type="InterPro" id="IPR013786">
    <property type="entry name" value="AcylCoA_DH/ox_N"/>
</dbReference>
<evidence type="ECO:0000259" key="9">
    <source>
        <dbReference type="Pfam" id="PF02771"/>
    </source>
</evidence>
<evidence type="ECO:0000256" key="1">
    <source>
        <dbReference type="ARBA" id="ARBA00001974"/>
    </source>
</evidence>
<evidence type="ECO:0000256" key="5">
    <source>
        <dbReference type="ARBA" id="ARBA00023002"/>
    </source>
</evidence>
<evidence type="ECO:0000256" key="2">
    <source>
        <dbReference type="ARBA" id="ARBA00009347"/>
    </source>
</evidence>
<dbReference type="AlphaFoldDB" id="A0A0F5V9G4"/>
<dbReference type="RefSeq" id="WP_052730047.1">
    <property type="nucleotide sequence ID" value="NZ_JWYV01000015.1"/>
</dbReference>
<keyword evidence="5 6" id="KW-0560">Oxidoreductase</keyword>
<dbReference type="Proteomes" id="UP000033633">
    <property type="component" value="Unassembled WGS sequence"/>
</dbReference>
<proteinExistence type="inferred from homology"/>
<feature type="domain" description="Acyl-CoA dehydrogenase/oxidase N-terminal" evidence="9">
    <location>
        <begin position="5"/>
        <end position="116"/>
    </location>
</feature>
<comment type="similarity">
    <text evidence="2 6">Belongs to the acyl-CoA dehydrogenase family.</text>
</comment>
<keyword evidence="4 6" id="KW-0274">FAD</keyword>
<dbReference type="InterPro" id="IPR036250">
    <property type="entry name" value="AcylCo_DH-like_C"/>
</dbReference>
<reference evidence="10 11" key="1">
    <citation type="submission" date="2014-12" db="EMBL/GenBank/DDBJ databases">
        <title>Mercury Reductase activity and rhizosphere competence traits in the genome of root associated Photobacterium halotolerans MELD1.</title>
        <authorList>
            <person name="Mathew D.C."/>
            <person name="Huang C.-C."/>
        </authorList>
    </citation>
    <scope>NUCLEOTIDE SEQUENCE [LARGE SCALE GENOMIC DNA]</scope>
    <source>
        <strain evidence="10 11">MELD1</strain>
    </source>
</reference>
<dbReference type="PROSITE" id="PS00072">
    <property type="entry name" value="ACYL_COA_DH_1"/>
    <property type="match status" value="1"/>
</dbReference>
<comment type="caution">
    <text evidence="10">The sequence shown here is derived from an EMBL/GenBank/DDBJ whole genome shotgun (WGS) entry which is preliminary data.</text>
</comment>
<dbReference type="Gene3D" id="2.40.110.10">
    <property type="entry name" value="Butyryl-CoA Dehydrogenase, subunit A, domain 2"/>
    <property type="match status" value="1"/>
</dbReference>
<dbReference type="Pfam" id="PF00441">
    <property type="entry name" value="Acyl-CoA_dh_1"/>
    <property type="match status" value="1"/>
</dbReference>
<dbReference type="Gene3D" id="1.10.540.10">
    <property type="entry name" value="Acyl-CoA dehydrogenase/oxidase, N-terminal domain"/>
    <property type="match status" value="1"/>
</dbReference>
<dbReference type="SUPFAM" id="SSF47203">
    <property type="entry name" value="Acyl-CoA dehydrogenase C-terminal domain-like"/>
    <property type="match status" value="1"/>
</dbReference>
<dbReference type="Pfam" id="PF02771">
    <property type="entry name" value="Acyl-CoA_dh_N"/>
    <property type="match status" value="1"/>
</dbReference>
<sequence>MNTTTDEIKEFRLSCRECFDHYAKPHLEKWEEQGLVDRDFWQTMGAHGLLGMGVSQALGGQDKSDYRFALALTEEMLAVGMTAPIVISHNDVIASYLNQFASEAQKQRWLPDLCSGRRIAAIAITEPGGGSDSAGMSTQATADGENYVLNGRKAFITNGVNADLFIVAVKTDAGPRGQGISLIVVEKGMAGFSQGEALKKLGWHASDTANLTFDQCVVPKSNLLGRENLGSYYFMTGMTRERLSISTVAVVSAEIMMAETLAYVKQRKAFGQPIGAFQYNRFLLAQLDTQIKVTRSYLNDAIERFNAGSLSLEDAARLKWWATEVQNKVADECLQLHGGSAYMSDSSIGKLWVNSRVQKIYGGTSEIMLEVVSKSMGL</sequence>
<dbReference type="Gene3D" id="1.20.140.10">
    <property type="entry name" value="Butyryl-CoA Dehydrogenase, subunit A, domain 3"/>
    <property type="match status" value="1"/>
</dbReference>
<dbReference type="FunFam" id="2.40.110.10:FF:000001">
    <property type="entry name" value="Acyl-CoA dehydrogenase, mitochondrial"/>
    <property type="match status" value="1"/>
</dbReference>
<dbReference type="PANTHER" id="PTHR43884:SF12">
    <property type="entry name" value="ISOVALERYL-COA DEHYDROGENASE, MITOCHONDRIAL-RELATED"/>
    <property type="match status" value="1"/>
</dbReference>
<dbReference type="OrthoDB" id="9769473at2"/>
<accession>A0A0F5V9G4</accession>
<dbReference type="InterPro" id="IPR006091">
    <property type="entry name" value="Acyl-CoA_Oxase/DH_mid-dom"/>
</dbReference>
<gene>
    <name evidence="10" type="ORF">KY46_15850</name>
</gene>
<evidence type="ECO:0000256" key="6">
    <source>
        <dbReference type="RuleBase" id="RU362125"/>
    </source>
</evidence>
<name>A0A0F5V9G4_9GAMM</name>
<dbReference type="GO" id="GO:0003995">
    <property type="term" value="F:acyl-CoA dehydrogenase activity"/>
    <property type="evidence" value="ECO:0007669"/>
    <property type="project" value="InterPro"/>
</dbReference>
<protein>
    <submittedName>
        <fullName evidence="10">Acyl-CoA dehydrogenase</fullName>
    </submittedName>
</protein>